<reference evidence="1" key="1">
    <citation type="journal article" date="2021" name="Proc. Natl. Acad. Sci. U.S.A.">
        <title>A Catalog of Tens of Thousands of Viruses from Human Metagenomes Reveals Hidden Associations with Chronic Diseases.</title>
        <authorList>
            <person name="Tisza M.J."/>
            <person name="Buck C.B."/>
        </authorList>
    </citation>
    <scope>NUCLEOTIDE SEQUENCE</scope>
    <source>
        <strain evidence="1">CtK0l2</strain>
    </source>
</reference>
<dbReference type="EMBL" id="BK015181">
    <property type="protein sequence ID" value="DAD94802.1"/>
    <property type="molecule type" value="Genomic_DNA"/>
</dbReference>
<organism evidence="1">
    <name type="scientific">Siphoviridae sp. ctK0l2</name>
    <dbReference type="NCBI Taxonomy" id="2826243"/>
    <lineage>
        <taxon>Viruses</taxon>
        <taxon>Duplodnaviria</taxon>
        <taxon>Heunggongvirae</taxon>
        <taxon>Uroviricota</taxon>
        <taxon>Caudoviricetes</taxon>
    </lineage>
</organism>
<accession>A0A8S5NKI8</accession>
<protein>
    <submittedName>
        <fullName evidence="1">Uncharacterized protein</fullName>
    </submittedName>
</protein>
<sequence length="75" mass="8974">MSKQIVRVKESYPEWEFVGVEAVILRRDRDHVLLGFPLEGPIGWYDSTYTTEYRCWWIGQGYLENVTTITRSKFR</sequence>
<proteinExistence type="predicted"/>
<name>A0A8S5NKI8_9CAUD</name>
<evidence type="ECO:0000313" key="1">
    <source>
        <dbReference type="EMBL" id="DAD94802.1"/>
    </source>
</evidence>